<comment type="caution">
    <text evidence="2">The sequence shown here is derived from an EMBL/GenBank/DDBJ whole genome shotgun (WGS) entry which is preliminary data.</text>
</comment>
<dbReference type="Pfam" id="PF18974">
    <property type="entry name" value="DUF5710"/>
    <property type="match status" value="1"/>
</dbReference>
<accession>A0ABR7GD68</accession>
<organism evidence="2 3">
    <name type="scientific">Roseburia lenta</name>
    <dbReference type="NCBI Taxonomy" id="2763061"/>
    <lineage>
        <taxon>Bacteria</taxon>
        <taxon>Bacillati</taxon>
        <taxon>Bacillota</taxon>
        <taxon>Clostridia</taxon>
        <taxon>Lachnospirales</taxon>
        <taxon>Lachnospiraceae</taxon>
        <taxon>Roseburia</taxon>
    </lineage>
</organism>
<dbReference type="EMBL" id="JACOPG010000001">
    <property type="protein sequence ID" value="MBC5685370.1"/>
    <property type="molecule type" value="Genomic_DNA"/>
</dbReference>
<dbReference type="InterPro" id="IPR043764">
    <property type="entry name" value="DUF5710"/>
</dbReference>
<protein>
    <recommendedName>
        <fullName evidence="1">DUF5710 domain-containing protein</fullName>
    </recommendedName>
</protein>
<sequence length="218" mass="25723">MKLLLNASYDDKDMVKKLGAYWNPTLKKWYVQNEQDYEKFIPWILQGQEETYIIKDYFYLIFGTKTCYRCNQPTSVIGFGIENYAEVIDPNVYDTDSPISWHSGTIHIVPFIDNLPNGIYKYLQEKFHFYNSYSKTIDDYYFANHCEHCNALQGSYFLFDEVDSPFFINSVADAQQLDLYQVQLKYDIITDLDLRCCSTDYLIKKSANIHQIIIKDSK</sequence>
<reference evidence="2 3" key="1">
    <citation type="submission" date="2020-08" db="EMBL/GenBank/DDBJ databases">
        <title>Genome public.</title>
        <authorList>
            <person name="Liu C."/>
            <person name="Sun Q."/>
        </authorList>
    </citation>
    <scope>NUCLEOTIDE SEQUENCE [LARGE SCALE GENOMIC DNA]</scope>
    <source>
        <strain evidence="2 3">NSJ-9</strain>
    </source>
</reference>
<dbReference type="RefSeq" id="WP_186853715.1">
    <property type="nucleotide sequence ID" value="NZ_JACOPG010000001.1"/>
</dbReference>
<feature type="domain" description="DUF5710" evidence="1">
    <location>
        <begin position="2"/>
        <end position="44"/>
    </location>
</feature>
<gene>
    <name evidence="2" type="ORF">H8R94_01850</name>
</gene>
<evidence type="ECO:0000259" key="1">
    <source>
        <dbReference type="Pfam" id="PF18974"/>
    </source>
</evidence>
<name>A0ABR7GD68_9FIRM</name>
<keyword evidence="3" id="KW-1185">Reference proteome</keyword>
<proteinExistence type="predicted"/>
<evidence type="ECO:0000313" key="3">
    <source>
        <dbReference type="Proteomes" id="UP000643810"/>
    </source>
</evidence>
<evidence type="ECO:0000313" key="2">
    <source>
        <dbReference type="EMBL" id="MBC5685370.1"/>
    </source>
</evidence>
<dbReference type="Proteomes" id="UP000643810">
    <property type="component" value="Unassembled WGS sequence"/>
</dbReference>